<name>A0A0F9MXV1_9ZZZZ</name>
<proteinExistence type="predicted"/>
<dbReference type="AlphaFoldDB" id="A0A0F9MXV1"/>
<comment type="caution">
    <text evidence="1">The sequence shown here is derived from an EMBL/GenBank/DDBJ whole genome shotgun (WGS) entry which is preliminary data.</text>
</comment>
<accession>A0A0F9MXV1</accession>
<evidence type="ECO:0000313" key="1">
    <source>
        <dbReference type="EMBL" id="KKM81460.1"/>
    </source>
</evidence>
<reference evidence="1" key="1">
    <citation type="journal article" date="2015" name="Nature">
        <title>Complex archaea that bridge the gap between prokaryotes and eukaryotes.</title>
        <authorList>
            <person name="Spang A."/>
            <person name="Saw J.H."/>
            <person name="Jorgensen S.L."/>
            <person name="Zaremba-Niedzwiedzka K."/>
            <person name="Martijn J."/>
            <person name="Lind A.E."/>
            <person name="van Eijk R."/>
            <person name="Schleper C."/>
            <person name="Guy L."/>
            <person name="Ettema T.J."/>
        </authorList>
    </citation>
    <scope>NUCLEOTIDE SEQUENCE</scope>
</reference>
<sequence length="84" mass="9532">MKKKNEPTTIKLGPNEAAMVINENREIQIHIPKFDDGEDVPKHVSYMTALGILTKTDDEFVTQVMDKFHELMGEAEDAKDDTNI</sequence>
<organism evidence="1">
    <name type="scientific">marine sediment metagenome</name>
    <dbReference type="NCBI Taxonomy" id="412755"/>
    <lineage>
        <taxon>unclassified sequences</taxon>
        <taxon>metagenomes</taxon>
        <taxon>ecological metagenomes</taxon>
    </lineage>
</organism>
<protein>
    <submittedName>
        <fullName evidence="1">Uncharacterized protein</fullName>
    </submittedName>
</protein>
<dbReference type="EMBL" id="LAZR01008017">
    <property type="protein sequence ID" value="KKM81460.1"/>
    <property type="molecule type" value="Genomic_DNA"/>
</dbReference>
<gene>
    <name evidence="1" type="ORF">LCGC14_1329580</name>
</gene>